<keyword evidence="3" id="KW-1185">Reference proteome</keyword>
<sequence length="328" mass="36992">MLEEKHQKNTASVERQITRHKRSSTACIVVPYMGYISNCLEIANKDTLQLLETRDRDSVEKQPLAIIFDASHPDCCWDMTDKSCWGRADESNHLCYQMDLAGPQHPLLSEANLGRKVARAFNKYPQTCSGHGKDDLGSTSGLRQSRQVWGTPSLVTSSGLWSNLVVRLVDDTFICHLLAKMQPLHILEGETSRIIRGAQKSSRHYFSPVNEVETQGLEDKTSMRAFGATQLKIIKGNTNHESTVWAISIRKSKFRHNLGPRRQNAADFESKIETCRNRRLRLGNGLSWRERKWKKACGEKPVIEGVEQAQHSSSDTVELGLTSRSSES</sequence>
<reference evidence="3" key="1">
    <citation type="submission" date="2014-04" db="EMBL/GenBank/DDBJ databases">
        <title>Evolutionary Origins and Diversification of the Mycorrhizal Mutualists.</title>
        <authorList>
            <consortium name="DOE Joint Genome Institute"/>
            <consortium name="Mycorrhizal Genomics Consortium"/>
            <person name="Kohler A."/>
            <person name="Kuo A."/>
            <person name="Nagy L.G."/>
            <person name="Floudas D."/>
            <person name="Copeland A."/>
            <person name="Barry K.W."/>
            <person name="Cichocki N."/>
            <person name="Veneault-Fourrey C."/>
            <person name="LaButti K."/>
            <person name="Lindquist E.A."/>
            <person name="Lipzen A."/>
            <person name="Lundell T."/>
            <person name="Morin E."/>
            <person name="Murat C."/>
            <person name="Riley R."/>
            <person name="Ohm R."/>
            <person name="Sun H."/>
            <person name="Tunlid A."/>
            <person name="Henrissat B."/>
            <person name="Grigoriev I.V."/>
            <person name="Hibbett D.S."/>
            <person name="Martin F."/>
        </authorList>
    </citation>
    <scope>NUCLEOTIDE SEQUENCE [LARGE SCALE GENOMIC DNA]</scope>
    <source>
        <strain evidence="3">FD-334 SS-4</strain>
    </source>
</reference>
<protein>
    <submittedName>
        <fullName evidence="2">Uncharacterized protein</fullName>
    </submittedName>
</protein>
<accession>A0A0D2KMZ7</accession>
<name>A0A0D2KMZ7_HYPSF</name>
<proteinExistence type="predicted"/>
<dbReference type="EMBL" id="KN817630">
    <property type="protein sequence ID" value="KJA15992.1"/>
    <property type="molecule type" value="Genomic_DNA"/>
</dbReference>
<dbReference type="AlphaFoldDB" id="A0A0D2KMZ7"/>
<evidence type="ECO:0000313" key="3">
    <source>
        <dbReference type="Proteomes" id="UP000054270"/>
    </source>
</evidence>
<dbReference type="Proteomes" id="UP000054270">
    <property type="component" value="Unassembled WGS sequence"/>
</dbReference>
<evidence type="ECO:0000313" key="2">
    <source>
        <dbReference type="EMBL" id="KJA15992.1"/>
    </source>
</evidence>
<feature type="compositionally biased region" description="Polar residues" evidence="1">
    <location>
        <begin position="309"/>
        <end position="328"/>
    </location>
</feature>
<gene>
    <name evidence="2" type="ORF">HYPSUDRAFT_58476</name>
</gene>
<evidence type="ECO:0000256" key="1">
    <source>
        <dbReference type="SAM" id="MobiDB-lite"/>
    </source>
</evidence>
<feature type="region of interest" description="Disordered" evidence="1">
    <location>
        <begin position="304"/>
        <end position="328"/>
    </location>
</feature>
<organism evidence="2 3">
    <name type="scientific">Hypholoma sublateritium (strain FD-334 SS-4)</name>
    <dbReference type="NCBI Taxonomy" id="945553"/>
    <lineage>
        <taxon>Eukaryota</taxon>
        <taxon>Fungi</taxon>
        <taxon>Dikarya</taxon>
        <taxon>Basidiomycota</taxon>
        <taxon>Agaricomycotina</taxon>
        <taxon>Agaricomycetes</taxon>
        <taxon>Agaricomycetidae</taxon>
        <taxon>Agaricales</taxon>
        <taxon>Agaricineae</taxon>
        <taxon>Strophariaceae</taxon>
        <taxon>Hypholoma</taxon>
    </lineage>
</organism>